<evidence type="ECO:0000313" key="1">
    <source>
        <dbReference type="EMBL" id="TEY31258.1"/>
    </source>
</evidence>
<protein>
    <submittedName>
        <fullName evidence="1">Uncharacterized protein</fullName>
    </submittedName>
</protein>
<name>A0A4Y8CID5_9HELO</name>
<dbReference type="AlphaFoldDB" id="A0A4Y8CID5"/>
<organism evidence="1 2">
    <name type="scientific">Botryotinia calthae</name>
    <dbReference type="NCBI Taxonomy" id="38488"/>
    <lineage>
        <taxon>Eukaryota</taxon>
        <taxon>Fungi</taxon>
        <taxon>Dikarya</taxon>
        <taxon>Ascomycota</taxon>
        <taxon>Pezizomycotina</taxon>
        <taxon>Leotiomycetes</taxon>
        <taxon>Helotiales</taxon>
        <taxon>Sclerotiniaceae</taxon>
        <taxon>Botryotinia</taxon>
    </lineage>
</organism>
<evidence type="ECO:0000313" key="2">
    <source>
        <dbReference type="Proteomes" id="UP000297299"/>
    </source>
</evidence>
<sequence length="89" mass="9600">MNDYIQSWESQPAKIQELTQKGITPLEYDMEQGKDVDIPHLMGVVAGVIEDIKPARVIVDEMVAEAVDMLGKANGFLSAGVGKAGLSKL</sequence>
<dbReference type="Proteomes" id="UP000297299">
    <property type="component" value="Unassembled WGS sequence"/>
</dbReference>
<dbReference type="InterPro" id="IPR013785">
    <property type="entry name" value="Aldolase_TIM"/>
</dbReference>
<dbReference type="EMBL" id="PHWZ01000808">
    <property type="protein sequence ID" value="TEY31258.1"/>
    <property type="molecule type" value="Genomic_DNA"/>
</dbReference>
<dbReference type="STRING" id="38488.A0A4Y8CID5"/>
<accession>A0A4Y8CID5</accession>
<proteinExistence type="predicted"/>
<gene>
    <name evidence="1" type="ORF">BOTCAL_0812g00010</name>
</gene>
<comment type="caution">
    <text evidence="1">The sequence shown here is derived from an EMBL/GenBank/DDBJ whole genome shotgun (WGS) entry which is preliminary data.</text>
</comment>
<keyword evidence="2" id="KW-1185">Reference proteome</keyword>
<dbReference type="OrthoDB" id="10265891at2759"/>
<reference evidence="1 2" key="1">
    <citation type="submission" date="2017-11" db="EMBL/GenBank/DDBJ databases">
        <title>Comparative genomics of Botrytis spp.</title>
        <authorList>
            <person name="Valero-Jimenez C.A."/>
            <person name="Tapia P."/>
            <person name="Veloso J."/>
            <person name="Silva-Moreno E."/>
            <person name="Staats M."/>
            <person name="Valdes J.H."/>
            <person name="Van Kan J.A.L."/>
        </authorList>
    </citation>
    <scope>NUCLEOTIDE SEQUENCE [LARGE SCALE GENOMIC DNA]</scope>
    <source>
        <strain evidence="1 2">MUCL2830</strain>
    </source>
</reference>
<dbReference type="Gene3D" id="3.20.20.70">
    <property type="entry name" value="Aldolase class I"/>
    <property type="match status" value="1"/>
</dbReference>